<dbReference type="Gene3D" id="1.10.1200.10">
    <property type="entry name" value="ACP-like"/>
    <property type="match status" value="1"/>
</dbReference>
<dbReference type="EMBL" id="JBEVCJ010000009">
    <property type="protein sequence ID" value="MET1255399.1"/>
    <property type="molecule type" value="Genomic_DNA"/>
</dbReference>
<dbReference type="Pfam" id="PF00550">
    <property type="entry name" value="PP-binding"/>
    <property type="match status" value="1"/>
</dbReference>
<evidence type="ECO:0000313" key="2">
    <source>
        <dbReference type="EMBL" id="MET1255399.1"/>
    </source>
</evidence>
<dbReference type="Proteomes" id="UP001548189">
    <property type="component" value="Unassembled WGS sequence"/>
</dbReference>
<comment type="caution">
    <text evidence="2">The sequence shown here is derived from an EMBL/GenBank/DDBJ whole genome shotgun (WGS) entry which is preliminary data.</text>
</comment>
<dbReference type="RefSeq" id="WP_353895984.1">
    <property type="nucleotide sequence ID" value="NZ_JBEVCJ010000009.1"/>
</dbReference>
<evidence type="ECO:0000313" key="3">
    <source>
        <dbReference type="Proteomes" id="UP001548189"/>
    </source>
</evidence>
<feature type="domain" description="Carrier" evidence="1">
    <location>
        <begin position="2"/>
        <end position="79"/>
    </location>
</feature>
<gene>
    <name evidence="2" type="ORF">ABVT43_09700</name>
</gene>
<dbReference type="SUPFAM" id="SSF47336">
    <property type="entry name" value="ACP-like"/>
    <property type="match status" value="1"/>
</dbReference>
<reference evidence="2 3" key="1">
    <citation type="submission" date="2024-06" db="EMBL/GenBank/DDBJ databases">
        <authorList>
            <person name="Li F."/>
        </authorList>
    </citation>
    <scope>NUCLEOTIDE SEQUENCE [LARGE SCALE GENOMIC DNA]</scope>
    <source>
        <strain evidence="2 3">GXAS 311</strain>
    </source>
</reference>
<proteinExistence type="predicted"/>
<organism evidence="2 3">
    <name type="scientific">Aliikangiella maris</name>
    <dbReference type="NCBI Taxonomy" id="3162458"/>
    <lineage>
        <taxon>Bacteria</taxon>
        <taxon>Pseudomonadati</taxon>
        <taxon>Pseudomonadota</taxon>
        <taxon>Gammaproteobacteria</taxon>
        <taxon>Oceanospirillales</taxon>
        <taxon>Pleioneaceae</taxon>
        <taxon>Aliikangiella</taxon>
    </lineage>
</organism>
<name>A0ABV2BTZ5_9GAMM</name>
<dbReference type="PROSITE" id="PS50075">
    <property type="entry name" value="CARRIER"/>
    <property type="match status" value="1"/>
</dbReference>
<evidence type="ECO:0000259" key="1">
    <source>
        <dbReference type="PROSITE" id="PS50075"/>
    </source>
</evidence>
<dbReference type="InterPro" id="IPR009081">
    <property type="entry name" value="PP-bd_ACP"/>
</dbReference>
<accession>A0ABV2BTZ5</accession>
<protein>
    <submittedName>
        <fullName evidence="2">Acyl carrier protein</fullName>
    </submittedName>
</protein>
<dbReference type="InterPro" id="IPR036736">
    <property type="entry name" value="ACP-like_sf"/>
</dbReference>
<keyword evidence="3" id="KW-1185">Reference proteome</keyword>
<sequence length="79" mass="8613">MSNAFEVVKNAIVAIQEQLGYQKIEVQPSTNLLNDLGFASLDIAQLVAMLEKELGVDPFANGATLDQVNTVEEMVKLYA</sequence>